<evidence type="ECO:0000256" key="1">
    <source>
        <dbReference type="SAM" id="MobiDB-lite"/>
    </source>
</evidence>
<sequence length="241" mass="26159">MGSTPEEFPGQGPLEAEPFSPSVFLDLPPTPSEEDAADSTDDLALPFISRMLMEDIDDKFFYHYHDHPALLQAQQPYAQILSDAASAAADSFTTNTNGSGACTLTPSPDAPAFANAAWPYDPVELSQQLLSSPRRGMGAGIDDFTADGGNQLLLPQQDARNHSAEFLDGAEETTTTTTWELDAVSSTFFSGRSRVDMDMLNQAFHRGMEEAKKFLPIDNNNILLSSLEAVVICRKPVPQTI</sequence>
<name>A0A811NJK9_9POAL</name>
<gene>
    <name evidence="2" type="ORF">NCGR_LOCUS16071</name>
</gene>
<keyword evidence="3" id="KW-1185">Reference proteome</keyword>
<accession>A0A811NJK9</accession>
<dbReference type="EMBL" id="CAJGYO010000004">
    <property type="protein sequence ID" value="CAD6223673.1"/>
    <property type="molecule type" value="Genomic_DNA"/>
</dbReference>
<evidence type="ECO:0000313" key="2">
    <source>
        <dbReference type="EMBL" id="CAD6223673.1"/>
    </source>
</evidence>
<evidence type="ECO:0000313" key="3">
    <source>
        <dbReference type="Proteomes" id="UP000604825"/>
    </source>
</evidence>
<protein>
    <submittedName>
        <fullName evidence="2">Uncharacterized protein</fullName>
    </submittedName>
</protein>
<organism evidence="2 3">
    <name type="scientific">Miscanthus lutarioriparius</name>
    <dbReference type="NCBI Taxonomy" id="422564"/>
    <lineage>
        <taxon>Eukaryota</taxon>
        <taxon>Viridiplantae</taxon>
        <taxon>Streptophyta</taxon>
        <taxon>Embryophyta</taxon>
        <taxon>Tracheophyta</taxon>
        <taxon>Spermatophyta</taxon>
        <taxon>Magnoliopsida</taxon>
        <taxon>Liliopsida</taxon>
        <taxon>Poales</taxon>
        <taxon>Poaceae</taxon>
        <taxon>PACMAD clade</taxon>
        <taxon>Panicoideae</taxon>
        <taxon>Andropogonodae</taxon>
        <taxon>Andropogoneae</taxon>
        <taxon>Saccharinae</taxon>
        <taxon>Miscanthus</taxon>
    </lineage>
</organism>
<dbReference type="Proteomes" id="UP000604825">
    <property type="component" value="Unassembled WGS sequence"/>
</dbReference>
<reference evidence="2" key="1">
    <citation type="submission" date="2020-10" db="EMBL/GenBank/DDBJ databases">
        <authorList>
            <person name="Han B."/>
            <person name="Lu T."/>
            <person name="Zhao Q."/>
            <person name="Huang X."/>
            <person name="Zhao Y."/>
        </authorList>
    </citation>
    <scope>NUCLEOTIDE SEQUENCE</scope>
</reference>
<dbReference type="OrthoDB" id="691881at2759"/>
<proteinExistence type="predicted"/>
<feature type="region of interest" description="Disordered" evidence="1">
    <location>
        <begin position="1"/>
        <end position="39"/>
    </location>
</feature>
<comment type="caution">
    <text evidence="2">The sequence shown here is derived from an EMBL/GenBank/DDBJ whole genome shotgun (WGS) entry which is preliminary data.</text>
</comment>
<dbReference type="AlphaFoldDB" id="A0A811NJK9"/>